<keyword evidence="4 8" id="KW-0812">Transmembrane</keyword>
<feature type="transmembrane region" description="Helical" evidence="8">
    <location>
        <begin position="60"/>
        <end position="79"/>
    </location>
</feature>
<organism evidence="11 12">
    <name type="scientific">Maricaulis salignorans</name>
    <dbReference type="NCBI Taxonomy" id="144026"/>
    <lineage>
        <taxon>Bacteria</taxon>
        <taxon>Pseudomonadati</taxon>
        <taxon>Pseudomonadota</taxon>
        <taxon>Alphaproteobacteria</taxon>
        <taxon>Maricaulales</taxon>
        <taxon>Maricaulaceae</taxon>
        <taxon>Maricaulis</taxon>
    </lineage>
</organism>
<proteinExistence type="predicted"/>
<dbReference type="Pfam" id="PF13244">
    <property type="entry name" value="MbhD"/>
    <property type="match status" value="1"/>
</dbReference>
<feature type="compositionally biased region" description="Low complexity" evidence="7">
    <location>
        <begin position="185"/>
        <end position="203"/>
    </location>
</feature>
<evidence type="ECO:0000256" key="3">
    <source>
        <dbReference type="ARBA" id="ARBA00022475"/>
    </source>
</evidence>
<feature type="transmembrane region" description="Helical" evidence="8">
    <location>
        <begin position="29"/>
        <end position="48"/>
    </location>
</feature>
<dbReference type="InterPro" id="IPR025383">
    <property type="entry name" value="MrpA_C/MbhD"/>
</dbReference>
<dbReference type="STRING" id="144026.SAMN04488568_104173"/>
<dbReference type="PANTHER" id="PTHR43373:SF1">
    <property type="entry name" value="NA(+)_H(+) ANTIPORTER SUBUNIT A"/>
    <property type="match status" value="1"/>
</dbReference>
<feature type="transmembrane region" description="Helical" evidence="8">
    <location>
        <begin position="91"/>
        <end position="108"/>
    </location>
</feature>
<keyword evidence="5 8" id="KW-1133">Transmembrane helix</keyword>
<evidence type="ECO:0000313" key="12">
    <source>
        <dbReference type="Proteomes" id="UP000199759"/>
    </source>
</evidence>
<evidence type="ECO:0000256" key="5">
    <source>
        <dbReference type="ARBA" id="ARBA00022989"/>
    </source>
</evidence>
<evidence type="ECO:0000256" key="4">
    <source>
        <dbReference type="ARBA" id="ARBA00022692"/>
    </source>
</evidence>
<evidence type="ECO:0000256" key="1">
    <source>
        <dbReference type="ARBA" id="ARBA00004651"/>
    </source>
</evidence>
<dbReference type="PANTHER" id="PTHR43373">
    <property type="entry name" value="NA(+)/H(+) ANTIPORTER SUBUNIT"/>
    <property type="match status" value="1"/>
</dbReference>
<feature type="region of interest" description="Disordered" evidence="7">
    <location>
        <begin position="179"/>
        <end position="212"/>
    </location>
</feature>
<dbReference type="NCBIfam" id="NF009159">
    <property type="entry name" value="PRK12504.1"/>
    <property type="match status" value="1"/>
</dbReference>
<gene>
    <name evidence="11" type="ORF">SAMN04488568_104173</name>
</gene>
<evidence type="ECO:0000256" key="8">
    <source>
        <dbReference type="SAM" id="Phobius"/>
    </source>
</evidence>
<accession>A0A1G9Q6K7</accession>
<evidence type="ECO:0000256" key="7">
    <source>
        <dbReference type="SAM" id="MobiDB-lite"/>
    </source>
</evidence>
<dbReference type="AlphaFoldDB" id="A0A1G9Q6K7"/>
<dbReference type="OrthoDB" id="2085045at2"/>
<keyword evidence="3" id="KW-1003">Cell membrane</keyword>
<keyword evidence="12" id="KW-1185">Reference proteome</keyword>
<dbReference type="RefSeq" id="WP_091768016.1">
    <property type="nucleotide sequence ID" value="NZ_FNHG01000004.1"/>
</dbReference>
<evidence type="ECO:0000256" key="6">
    <source>
        <dbReference type="ARBA" id="ARBA00023136"/>
    </source>
</evidence>
<protein>
    <submittedName>
        <fullName evidence="11">Multicomponent Na+:H+ antiporter subunit B</fullName>
    </submittedName>
</protein>
<dbReference type="Pfam" id="PF20501">
    <property type="entry name" value="MbhE"/>
    <property type="match status" value="1"/>
</dbReference>
<dbReference type="InterPro" id="IPR042106">
    <property type="entry name" value="Nuo/plastoQ_OxRdtase_6_NuoJ"/>
</dbReference>
<dbReference type="EMBL" id="FNHG01000004">
    <property type="protein sequence ID" value="SDM06381.1"/>
    <property type="molecule type" value="Genomic_DNA"/>
</dbReference>
<feature type="transmembrane region" description="Helical" evidence="8">
    <location>
        <begin position="6"/>
        <end position="24"/>
    </location>
</feature>
<feature type="transmembrane region" description="Helical" evidence="8">
    <location>
        <begin position="156"/>
        <end position="175"/>
    </location>
</feature>
<comment type="subcellular location">
    <subcellularLocation>
        <location evidence="1">Cell membrane</location>
        <topology evidence="1">Multi-pass membrane protein</topology>
    </subcellularLocation>
</comment>
<keyword evidence="2" id="KW-0813">Transport</keyword>
<evidence type="ECO:0000259" key="10">
    <source>
        <dbReference type="Pfam" id="PF20501"/>
    </source>
</evidence>
<reference evidence="11 12" key="1">
    <citation type="submission" date="2016-10" db="EMBL/GenBank/DDBJ databases">
        <authorList>
            <person name="de Groot N.N."/>
        </authorList>
    </citation>
    <scope>NUCLEOTIDE SEQUENCE [LARGE SCALE GENOMIC DNA]</scope>
    <source>
        <strain evidence="11 12">DSM 16077</strain>
    </source>
</reference>
<dbReference type="Gene3D" id="1.20.120.1200">
    <property type="entry name" value="NADH-ubiquinone/plastoquinone oxidoreductase chain 6, subunit NuoJ"/>
    <property type="match status" value="1"/>
</dbReference>
<keyword evidence="6 8" id="KW-0472">Membrane</keyword>
<dbReference type="InterPro" id="IPR050616">
    <property type="entry name" value="CPA3_Na-H_Antiporter_A"/>
</dbReference>
<evidence type="ECO:0000313" key="11">
    <source>
        <dbReference type="EMBL" id="SDM06381.1"/>
    </source>
</evidence>
<dbReference type="InterPro" id="IPR046806">
    <property type="entry name" value="MrpA_C/MbhE"/>
</dbReference>
<evidence type="ECO:0000256" key="2">
    <source>
        <dbReference type="ARBA" id="ARBA00022448"/>
    </source>
</evidence>
<dbReference type="GO" id="GO:0005886">
    <property type="term" value="C:plasma membrane"/>
    <property type="evidence" value="ECO:0007669"/>
    <property type="project" value="UniProtKB-SubCell"/>
</dbReference>
<dbReference type="Proteomes" id="UP000199759">
    <property type="component" value="Unassembled WGS sequence"/>
</dbReference>
<feature type="domain" description="MrpA C-terminal/MbhE" evidence="10">
    <location>
        <begin position="93"/>
        <end position="173"/>
    </location>
</feature>
<sequence length="212" mass="22174">MTDLTQYLDYALIGMLLAVAFAIVRLRNLFAVVMLMGVYSLLCAAWFVSLDAVDVAFTEAAVGAGISTVLLLAAMLLTAREAEPSKPQRHWAALAVVVAAGAALLYAVPDMPVYGDAESVANAYVGRDYLEQTPHDIAVPNIVTAVLSSYRGFDTLGETVVIFTAGLGVILLLGFGGRKREPKGKPAAKAAPAARAPKAGKPAKPVKEEGAS</sequence>
<name>A0A1G9Q6K7_9PROT</name>
<feature type="domain" description="MrpA C-terminal/MbhD" evidence="9">
    <location>
        <begin position="15"/>
        <end position="76"/>
    </location>
</feature>
<evidence type="ECO:0000259" key="9">
    <source>
        <dbReference type="Pfam" id="PF13244"/>
    </source>
</evidence>